<dbReference type="EMBL" id="CP000934">
    <property type="protein sequence ID" value="ACE84930.1"/>
    <property type="molecule type" value="Genomic_DNA"/>
</dbReference>
<dbReference type="KEGG" id="cja:CJA_3446"/>
<accession>B3PFZ3</accession>
<organism evidence="1 2">
    <name type="scientific">Cellvibrio japonicus (strain Ueda107)</name>
    <name type="common">Pseudomonas fluorescens subsp. cellulosa</name>
    <dbReference type="NCBI Taxonomy" id="498211"/>
    <lineage>
        <taxon>Bacteria</taxon>
        <taxon>Pseudomonadati</taxon>
        <taxon>Pseudomonadota</taxon>
        <taxon>Gammaproteobacteria</taxon>
        <taxon>Cellvibrionales</taxon>
        <taxon>Cellvibrionaceae</taxon>
        <taxon>Cellvibrio</taxon>
    </lineage>
</organism>
<dbReference type="Proteomes" id="UP000001036">
    <property type="component" value="Chromosome"/>
</dbReference>
<evidence type="ECO:0000313" key="2">
    <source>
        <dbReference type="Proteomes" id="UP000001036"/>
    </source>
</evidence>
<proteinExistence type="predicted"/>
<dbReference type="AlphaFoldDB" id="B3PFZ3"/>
<keyword evidence="2" id="KW-1185">Reference proteome</keyword>
<gene>
    <name evidence="1" type="ordered locus">CJA_3446</name>
</gene>
<protein>
    <submittedName>
        <fullName evidence="1">Uncharacterized protein</fullName>
    </submittedName>
</protein>
<reference evidence="1 2" key="1">
    <citation type="journal article" date="2008" name="J. Bacteriol.">
        <title>Insights into plant cell wall degradation from the genome sequence of the soil bacterium Cellvibrio japonicus.</title>
        <authorList>
            <person name="Deboy R.T."/>
            <person name="Mongodin E.F."/>
            <person name="Fouts D.E."/>
            <person name="Tailford L.E."/>
            <person name="Khouri H."/>
            <person name="Emerson J.B."/>
            <person name="Mohamoud Y."/>
            <person name="Watkins K."/>
            <person name="Henrissat B."/>
            <person name="Gilbert H.J."/>
            <person name="Nelson K.E."/>
        </authorList>
    </citation>
    <scope>NUCLEOTIDE SEQUENCE [LARGE SCALE GENOMIC DNA]</scope>
    <source>
        <strain evidence="1 2">Ueda107</strain>
    </source>
</reference>
<dbReference type="HOGENOM" id="CLU_3181661_0_0_6"/>
<sequence>MVCGYKSFEGQLAIYGIGWGSGSFSRRCGGFGGYIFPDTFRCKVGL</sequence>
<name>B3PFZ3_CELJU</name>
<evidence type="ECO:0000313" key="1">
    <source>
        <dbReference type="EMBL" id="ACE84930.1"/>
    </source>
</evidence>